<keyword evidence="2" id="KW-0472">Membrane</keyword>
<evidence type="ECO:0000256" key="2">
    <source>
        <dbReference type="SAM" id="Phobius"/>
    </source>
</evidence>
<gene>
    <name evidence="3" type="ORF">GWK63_09875</name>
</gene>
<name>A0A181CBR2_9PROT</name>
<organism evidence="3 4">
    <name type="scientific">Komagataeibacter rhaeticus</name>
    <dbReference type="NCBI Taxonomy" id="215221"/>
    <lineage>
        <taxon>Bacteria</taxon>
        <taxon>Pseudomonadati</taxon>
        <taxon>Pseudomonadota</taxon>
        <taxon>Alphaproteobacteria</taxon>
        <taxon>Acetobacterales</taxon>
        <taxon>Acetobacteraceae</taxon>
        <taxon>Komagataeibacter</taxon>
    </lineage>
</organism>
<feature type="compositionally biased region" description="Basic and acidic residues" evidence="1">
    <location>
        <begin position="104"/>
        <end position="116"/>
    </location>
</feature>
<feature type="compositionally biased region" description="Low complexity" evidence="1">
    <location>
        <begin position="147"/>
        <end position="157"/>
    </location>
</feature>
<dbReference type="GeneID" id="85022464"/>
<dbReference type="KEGG" id="kre:GWK63_09875"/>
<protein>
    <submittedName>
        <fullName evidence="3">Uncharacterized protein</fullName>
    </submittedName>
</protein>
<evidence type="ECO:0000256" key="1">
    <source>
        <dbReference type="SAM" id="MobiDB-lite"/>
    </source>
</evidence>
<accession>A0A181CBR2</accession>
<dbReference type="AlphaFoldDB" id="A0A181CBR2"/>
<sequence length="215" mass="23403">MLSSLFPQWMPPWAQAVLLVGGILFALVWLFVPFAVFGVKGRLDSLAIQLDDLQAELRVMAMGLNTPSANPDPAPAARPPEPAPVWEPEPASRPAARPVPDPDADGHDIPAYERRATRAPQSAPVAPPRQPDPPPVRVREDGDEWPPRASIRPAAAPAPRPGREDEAPSLSEWSRGPSRAAPEPTGHRPLRASVWPPERGQRAEPTLRWPPRPDA</sequence>
<keyword evidence="4" id="KW-1185">Reference proteome</keyword>
<dbReference type="Proteomes" id="UP000502533">
    <property type="component" value="Chromosome"/>
</dbReference>
<reference evidence="3 4" key="1">
    <citation type="submission" date="2020-03" db="EMBL/GenBank/DDBJ databases">
        <title>Isolation of cellulose-producing strains, genome characterization and application of the synthesized cellulose films as an economical and sustainable material for piezoelectric sensor construction.</title>
        <authorList>
            <person name="Mangayil R.K."/>
        </authorList>
    </citation>
    <scope>NUCLEOTIDE SEQUENCE [LARGE SCALE GENOMIC DNA]</scope>
    <source>
        <strain evidence="3 4">ENS 9a1a</strain>
    </source>
</reference>
<proteinExistence type="predicted"/>
<keyword evidence="2" id="KW-1133">Transmembrane helix</keyword>
<evidence type="ECO:0000313" key="4">
    <source>
        <dbReference type="Proteomes" id="UP000502533"/>
    </source>
</evidence>
<feature type="compositionally biased region" description="Pro residues" evidence="1">
    <location>
        <begin position="70"/>
        <end position="87"/>
    </location>
</feature>
<dbReference type="EMBL" id="CP050139">
    <property type="protein sequence ID" value="QIP35733.1"/>
    <property type="molecule type" value="Genomic_DNA"/>
</dbReference>
<keyword evidence="2" id="KW-0812">Transmembrane</keyword>
<evidence type="ECO:0000313" key="3">
    <source>
        <dbReference type="EMBL" id="QIP35733.1"/>
    </source>
</evidence>
<feature type="compositionally biased region" description="Pro residues" evidence="1">
    <location>
        <begin position="125"/>
        <end position="136"/>
    </location>
</feature>
<feature type="compositionally biased region" description="Low complexity" evidence="1">
    <location>
        <begin position="88"/>
        <end position="98"/>
    </location>
</feature>
<dbReference type="RefSeq" id="WP_039999960.1">
    <property type="nucleotide sequence ID" value="NZ_CALMTF010000107.1"/>
</dbReference>
<feature type="transmembrane region" description="Helical" evidence="2">
    <location>
        <begin position="12"/>
        <end position="39"/>
    </location>
</feature>
<feature type="region of interest" description="Disordered" evidence="1">
    <location>
        <begin position="64"/>
        <end position="215"/>
    </location>
</feature>